<organism evidence="8 9">
    <name type="scientific">Coregonus suidteri</name>
    <dbReference type="NCBI Taxonomy" id="861788"/>
    <lineage>
        <taxon>Eukaryota</taxon>
        <taxon>Metazoa</taxon>
        <taxon>Chordata</taxon>
        <taxon>Craniata</taxon>
        <taxon>Vertebrata</taxon>
        <taxon>Euteleostomi</taxon>
        <taxon>Actinopterygii</taxon>
        <taxon>Neopterygii</taxon>
        <taxon>Teleostei</taxon>
        <taxon>Protacanthopterygii</taxon>
        <taxon>Salmoniformes</taxon>
        <taxon>Salmonidae</taxon>
        <taxon>Coregoninae</taxon>
        <taxon>Coregonus</taxon>
    </lineage>
</organism>
<dbReference type="Gene3D" id="1.20.5.500">
    <property type="entry name" value="Single helix bin"/>
    <property type="match status" value="1"/>
</dbReference>
<dbReference type="GO" id="GO:0030280">
    <property type="term" value="F:structural constituent of skin epidermis"/>
    <property type="evidence" value="ECO:0007669"/>
    <property type="project" value="TreeGrafter"/>
</dbReference>
<name>A0AAN8QWT9_9TELE</name>
<dbReference type="InterPro" id="IPR039008">
    <property type="entry name" value="IF_rod_dom"/>
</dbReference>
<dbReference type="GO" id="GO:0045095">
    <property type="term" value="C:keratin filament"/>
    <property type="evidence" value="ECO:0007669"/>
    <property type="project" value="InterPro"/>
</dbReference>
<dbReference type="Pfam" id="PF16208">
    <property type="entry name" value="Keratin_2_head"/>
    <property type="match status" value="1"/>
</dbReference>
<dbReference type="Pfam" id="PF00038">
    <property type="entry name" value="Filament"/>
    <property type="match status" value="1"/>
</dbReference>
<dbReference type="SUPFAM" id="SSF64593">
    <property type="entry name" value="Intermediate filament protein, coiled coil region"/>
    <property type="match status" value="3"/>
</dbReference>
<dbReference type="PRINTS" id="PR01276">
    <property type="entry name" value="TYPE2KERATIN"/>
</dbReference>
<feature type="compositionally biased region" description="Low complexity" evidence="6">
    <location>
        <begin position="577"/>
        <end position="587"/>
    </location>
</feature>
<dbReference type="Gene3D" id="1.20.5.1160">
    <property type="entry name" value="Vasodilator-stimulated phosphoprotein"/>
    <property type="match status" value="1"/>
</dbReference>
<dbReference type="InterPro" id="IPR018039">
    <property type="entry name" value="IF_conserved"/>
</dbReference>
<reference evidence="8 9" key="1">
    <citation type="submission" date="2021-04" db="EMBL/GenBank/DDBJ databases">
        <authorList>
            <person name="De Guttry C."/>
            <person name="Zahm M."/>
            <person name="Klopp C."/>
            <person name="Cabau C."/>
            <person name="Louis A."/>
            <person name="Berthelot C."/>
            <person name="Parey E."/>
            <person name="Roest Crollius H."/>
            <person name="Montfort J."/>
            <person name="Robinson-Rechavi M."/>
            <person name="Bucao C."/>
            <person name="Bouchez O."/>
            <person name="Gislard M."/>
            <person name="Lluch J."/>
            <person name="Milhes M."/>
            <person name="Lampietro C."/>
            <person name="Lopez Roques C."/>
            <person name="Donnadieu C."/>
            <person name="Braasch I."/>
            <person name="Desvignes T."/>
            <person name="Postlethwait J."/>
            <person name="Bobe J."/>
            <person name="Wedekind C."/>
            <person name="Guiguen Y."/>
        </authorList>
    </citation>
    <scope>NUCLEOTIDE SEQUENCE [LARGE SCALE GENOMIC DNA]</scope>
    <source>
        <strain evidence="8">Cs_M1</strain>
        <tissue evidence="8">Blood</tissue>
    </source>
</reference>
<gene>
    <name evidence="8" type="ORF">J4Q44_G00108360</name>
</gene>
<feature type="domain" description="IF rod" evidence="7">
    <location>
        <begin position="144"/>
        <end position="455"/>
    </location>
</feature>
<dbReference type="FunFam" id="1.20.5.500:FF:000001">
    <property type="entry name" value="Type II keratin 23"/>
    <property type="match status" value="1"/>
</dbReference>
<evidence type="ECO:0000256" key="4">
    <source>
        <dbReference type="RuleBase" id="RU000685"/>
    </source>
</evidence>
<dbReference type="AlphaFoldDB" id="A0AAN8QWT9"/>
<dbReference type="InterPro" id="IPR003054">
    <property type="entry name" value="Keratin_II"/>
</dbReference>
<comment type="caution">
    <text evidence="8">The sequence shown here is derived from an EMBL/GenBank/DDBJ whole genome shotgun (WGS) entry which is preliminary data.</text>
</comment>
<evidence type="ECO:0000256" key="6">
    <source>
        <dbReference type="SAM" id="MobiDB-lite"/>
    </source>
</evidence>
<dbReference type="GO" id="GO:0005615">
    <property type="term" value="C:extracellular space"/>
    <property type="evidence" value="ECO:0007669"/>
    <property type="project" value="TreeGrafter"/>
</dbReference>
<dbReference type="FunFam" id="1.20.5.1160:FF:000001">
    <property type="entry name" value="Keratin type II"/>
    <property type="match status" value="1"/>
</dbReference>
<dbReference type="EMBL" id="JAGTTL010000008">
    <property type="protein sequence ID" value="KAK6319625.1"/>
    <property type="molecule type" value="Genomic_DNA"/>
</dbReference>
<feature type="coiled-coil region" evidence="5">
    <location>
        <begin position="339"/>
        <end position="419"/>
    </location>
</feature>
<evidence type="ECO:0000256" key="2">
    <source>
        <dbReference type="ARBA" id="ARBA00023054"/>
    </source>
</evidence>
<dbReference type="Proteomes" id="UP001356427">
    <property type="component" value="Unassembled WGS sequence"/>
</dbReference>
<accession>A0AAN8QWT9</accession>
<dbReference type="PROSITE" id="PS51842">
    <property type="entry name" value="IF_ROD_2"/>
    <property type="match status" value="1"/>
</dbReference>
<evidence type="ECO:0000313" key="9">
    <source>
        <dbReference type="Proteomes" id="UP001356427"/>
    </source>
</evidence>
<evidence type="ECO:0000256" key="1">
    <source>
        <dbReference type="ARBA" id="ARBA00022754"/>
    </source>
</evidence>
<proteinExistence type="inferred from homology"/>
<protein>
    <recommendedName>
        <fullName evidence="7">IF rod domain-containing protein</fullName>
    </recommendedName>
</protein>
<dbReference type="PANTHER" id="PTHR45616">
    <property type="entry name" value="GATA-TYPE DOMAIN-CONTAINING PROTEIN"/>
    <property type="match status" value="1"/>
</dbReference>
<sequence>MSTRAVKSTSYSVRSSSAGMGPQNFSSNSFSDGYGGGARQQSYSVRSSYGGVGSSAGGVAAGGYRVVGGYVAGGSGQRGGVMEFGYAGMGVGGGLGMGGGMGMGGGKMTCTGPPQITAVQVNKSLLAPLNLEIDPNIQVVRTHEKEQIKTLNNRFASFIDKVRFLEQQNKMLETKWSLLQDQTTTRSDIDAMFEAYISNLRRQLDGLGNEKMRLESDLHNMKGLVEDFKTKYEDEINKRTESENNFVLLKKDADAAYMMEMELKAKRDCLTDELEFLRTIYDAELRELQGQIKDTSVVVEMDNSRNLDMDSIVAEVRAQYEDIANRSRAEAETWYTQKYEQMQVSASNYEDDLKNTKAEIADINRKIMRYQSEIDMIKGQRGHLENQIAEAEERGELAVKDARLRINDLKVALQRAKQDMTMQVRQYQELMNVKLALDIEIATYRKLLEGEESRLVNGIKSVNISKQSSSMNYNSYPLESSRTTSYVSGSMGGYKGSSTSYGISTYASCHESSHVGSSFDLPGSITLGGTNGIQVSTSRDVDASISLGGAKGTSRDVDASISLEGSNSMATSRDMDASVSVDSSSTVPNTKSQTTFVKTVEAEVTLNVASDAASDHAEEQPAESDE</sequence>
<dbReference type="FunFam" id="1.20.5.170:FF:000004">
    <property type="entry name" value="Keratin, type II cytoskeletal 5"/>
    <property type="match status" value="1"/>
</dbReference>
<dbReference type="PROSITE" id="PS00226">
    <property type="entry name" value="IF_ROD_1"/>
    <property type="match status" value="1"/>
</dbReference>
<dbReference type="GO" id="GO:0031424">
    <property type="term" value="P:keratinization"/>
    <property type="evidence" value="ECO:0007669"/>
    <property type="project" value="TreeGrafter"/>
</dbReference>
<feature type="coiled-coil region" evidence="5">
    <location>
        <begin position="197"/>
        <end position="245"/>
    </location>
</feature>
<evidence type="ECO:0000313" key="8">
    <source>
        <dbReference type="EMBL" id="KAK6319625.1"/>
    </source>
</evidence>
<feature type="compositionally biased region" description="Low complexity" evidence="6">
    <location>
        <begin position="8"/>
        <end position="17"/>
    </location>
</feature>
<feature type="region of interest" description="Disordered" evidence="6">
    <location>
        <begin position="565"/>
        <end position="592"/>
    </location>
</feature>
<dbReference type="PANTHER" id="PTHR45616:SF59">
    <property type="entry name" value="KERATIN, TYPE II CYTOSKELETAL 8"/>
    <property type="match status" value="1"/>
</dbReference>
<evidence type="ECO:0000256" key="3">
    <source>
        <dbReference type="ARBA" id="ARBA00061646"/>
    </source>
</evidence>
<dbReference type="Gene3D" id="1.20.5.170">
    <property type="match status" value="1"/>
</dbReference>
<keyword evidence="1 4" id="KW-0403">Intermediate filament</keyword>
<dbReference type="SMART" id="SM01391">
    <property type="entry name" value="Filament"/>
    <property type="match status" value="1"/>
</dbReference>
<feature type="region of interest" description="Disordered" evidence="6">
    <location>
        <begin position="1"/>
        <end position="25"/>
    </location>
</feature>
<keyword evidence="2 5" id="KW-0175">Coiled coil</keyword>
<feature type="region of interest" description="Disordered" evidence="6">
    <location>
        <begin position="607"/>
        <end position="626"/>
    </location>
</feature>
<keyword evidence="9" id="KW-1185">Reference proteome</keyword>
<dbReference type="GO" id="GO:0045109">
    <property type="term" value="P:intermediate filament organization"/>
    <property type="evidence" value="ECO:0007669"/>
    <property type="project" value="TreeGrafter"/>
</dbReference>
<dbReference type="InterPro" id="IPR032444">
    <property type="entry name" value="Keratin_2_head"/>
</dbReference>
<evidence type="ECO:0000259" key="7">
    <source>
        <dbReference type="PROSITE" id="PS51842"/>
    </source>
</evidence>
<evidence type="ECO:0000256" key="5">
    <source>
        <dbReference type="SAM" id="Coils"/>
    </source>
</evidence>
<comment type="similarity">
    <text evidence="3 4">Belongs to the intermediate filament family.</text>
</comment>